<keyword evidence="7" id="KW-0732">Signal</keyword>
<feature type="chain" id="PRO_5036482945" evidence="7">
    <location>
        <begin position="28"/>
        <end position="481"/>
    </location>
</feature>
<dbReference type="Pfam" id="PF00067">
    <property type="entry name" value="p450"/>
    <property type="match status" value="1"/>
</dbReference>
<keyword evidence="3" id="KW-0479">Metal-binding</keyword>
<accession>A0A8X6UPS9</accession>
<dbReference type="GO" id="GO:0005506">
    <property type="term" value="F:iron ion binding"/>
    <property type="evidence" value="ECO:0007669"/>
    <property type="project" value="InterPro"/>
</dbReference>
<sequence length="481" mass="55908">MTLTVVVLTFTSAILLVLYCFIEQNGGKTPPGPIGIPILGYLPFVGSKPHQILQKLSKIYGPIFSIRLGKQHIIVLNDPGIIEKALSLKTEREKSNYESNKMNIWTNCALYLQLPLCLDYLKIQIQNHFKKYMQDNTTGLAEVLNKHECLMDLNHIISQTNKNSIHLKIGQKTKYDSLIDIFEDKVFSKKRKTETKTGNQSFPSTLWKVIHYLSVGSGIQFTRNFKMVESIINFVVNQQQRNWDYGMIYEFVFILTTPIEGNESLLKNKTAQNLLLKLYDMNCQHQQTIAEWLLLIMATHSEIQKKVQEEIEAARLQWLSDRYFQTKRSDAICFYPENILYVEAVILELLRWRSPEPLTFLSVTGDDTMLEEYFIPRNSVLIANIWSIHHSSKYWGDNTEMYRPERFIAKKEDKTKNLFSSLEGRRRFQRRCVSDIFLNFVAILHKFNVSLPSGISPNMEGELFLGFLQPEKQDLILTLRN</sequence>
<dbReference type="GO" id="GO:0020037">
    <property type="term" value="F:heme binding"/>
    <property type="evidence" value="ECO:0007669"/>
    <property type="project" value="InterPro"/>
</dbReference>
<feature type="signal peptide" evidence="7">
    <location>
        <begin position="1"/>
        <end position="27"/>
    </location>
</feature>
<dbReference type="InterPro" id="IPR036396">
    <property type="entry name" value="Cyt_P450_sf"/>
</dbReference>
<dbReference type="EMBL" id="BMAW01084266">
    <property type="protein sequence ID" value="GFU37717.1"/>
    <property type="molecule type" value="Genomic_DNA"/>
</dbReference>
<keyword evidence="4" id="KW-0560">Oxidoreductase</keyword>
<keyword evidence="9" id="KW-1185">Reference proteome</keyword>
<dbReference type="InterPro" id="IPR001128">
    <property type="entry name" value="Cyt_P450"/>
</dbReference>
<evidence type="ECO:0000256" key="7">
    <source>
        <dbReference type="SAM" id="SignalP"/>
    </source>
</evidence>
<dbReference type="AlphaFoldDB" id="A0A8X6UPS9"/>
<dbReference type="Gene3D" id="1.10.630.10">
    <property type="entry name" value="Cytochrome P450"/>
    <property type="match status" value="1"/>
</dbReference>
<evidence type="ECO:0000256" key="4">
    <source>
        <dbReference type="ARBA" id="ARBA00023002"/>
    </source>
</evidence>
<dbReference type="PANTHER" id="PTHR24289:SF1">
    <property type="entry name" value="STEROID 17-ALPHA-HYDROXYLASE_17,20 LYASE"/>
    <property type="match status" value="1"/>
</dbReference>
<evidence type="ECO:0000256" key="3">
    <source>
        <dbReference type="ARBA" id="ARBA00022723"/>
    </source>
</evidence>
<keyword evidence="5" id="KW-0408">Iron</keyword>
<comment type="caution">
    <text evidence="8">The sequence shown here is derived from an EMBL/GenBank/DDBJ whole genome shotgun (WGS) entry which is preliminary data.</text>
</comment>
<protein>
    <submittedName>
        <fullName evidence="8">Cytochrome P450 83B1</fullName>
    </submittedName>
</protein>
<evidence type="ECO:0000313" key="9">
    <source>
        <dbReference type="Proteomes" id="UP000887013"/>
    </source>
</evidence>
<dbReference type="Proteomes" id="UP000887013">
    <property type="component" value="Unassembled WGS sequence"/>
</dbReference>
<organism evidence="8 9">
    <name type="scientific">Nephila pilipes</name>
    <name type="common">Giant wood spider</name>
    <name type="synonym">Nephila maculata</name>
    <dbReference type="NCBI Taxonomy" id="299642"/>
    <lineage>
        <taxon>Eukaryota</taxon>
        <taxon>Metazoa</taxon>
        <taxon>Ecdysozoa</taxon>
        <taxon>Arthropoda</taxon>
        <taxon>Chelicerata</taxon>
        <taxon>Arachnida</taxon>
        <taxon>Araneae</taxon>
        <taxon>Araneomorphae</taxon>
        <taxon>Entelegynae</taxon>
        <taxon>Araneoidea</taxon>
        <taxon>Nephilidae</taxon>
        <taxon>Nephila</taxon>
    </lineage>
</organism>
<evidence type="ECO:0000256" key="6">
    <source>
        <dbReference type="ARBA" id="ARBA00023033"/>
    </source>
</evidence>
<dbReference type="GO" id="GO:0004497">
    <property type="term" value="F:monooxygenase activity"/>
    <property type="evidence" value="ECO:0007669"/>
    <property type="project" value="UniProtKB-KW"/>
</dbReference>
<dbReference type="OrthoDB" id="2789670at2759"/>
<keyword evidence="6" id="KW-0503">Monooxygenase</keyword>
<name>A0A8X6UPS9_NEPPI</name>
<dbReference type="PRINTS" id="PR00463">
    <property type="entry name" value="EP450I"/>
</dbReference>
<reference evidence="8" key="1">
    <citation type="submission" date="2020-08" db="EMBL/GenBank/DDBJ databases">
        <title>Multicomponent nature underlies the extraordinary mechanical properties of spider dragline silk.</title>
        <authorList>
            <person name="Kono N."/>
            <person name="Nakamura H."/>
            <person name="Mori M."/>
            <person name="Yoshida Y."/>
            <person name="Ohtoshi R."/>
            <person name="Malay A.D."/>
            <person name="Moran D.A.P."/>
            <person name="Tomita M."/>
            <person name="Numata K."/>
            <person name="Arakawa K."/>
        </authorList>
    </citation>
    <scope>NUCLEOTIDE SEQUENCE</scope>
</reference>
<dbReference type="PANTHER" id="PTHR24289">
    <property type="entry name" value="STEROID 17-ALPHA-HYDROXYLASE/17,20 LYASE"/>
    <property type="match status" value="1"/>
</dbReference>
<keyword evidence="2" id="KW-0349">Heme</keyword>
<evidence type="ECO:0000256" key="2">
    <source>
        <dbReference type="ARBA" id="ARBA00022617"/>
    </source>
</evidence>
<evidence type="ECO:0000313" key="8">
    <source>
        <dbReference type="EMBL" id="GFU37717.1"/>
    </source>
</evidence>
<evidence type="ECO:0000256" key="5">
    <source>
        <dbReference type="ARBA" id="ARBA00023004"/>
    </source>
</evidence>
<dbReference type="InterPro" id="IPR002401">
    <property type="entry name" value="Cyt_P450_E_grp-I"/>
</dbReference>
<gene>
    <name evidence="8" type="primary">CYP83B1</name>
    <name evidence="8" type="ORF">NPIL_135191</name>
</gene>
<comment type="similarity">
    <text evidence="1">Belongs to the cytochrome P450 family.</text>
</comment>
<proteinExistence type="inferred from homology"/>
<dbReference type="GO" id="GO:0016705">
    <property type="term" value="F:oxidoreductase activity, acting on paired donors, with incorporation or reduction of molecular oxygen"/>
    <property type="evidence" value="ECO:0007669"/>
    <property type="project" value="InterPro"/>
</dbReference>
<dbReference type="SUPFAM" id="SSF48264">
    <property type="entry name" value="Cytochrome P450"/>
    <property type="match status" value="1"/>
</dbReference>
<evidence type="ECO:0000256" key="1">
    <source>
        <dbReference type="ARBA" id="ARBA00010617"/>
    </source>
</evidence>